<evidence type="ECO:0000313" key="2">
    <source>
        <dbReference type="EMBL" id="ELU36154.1"/>
    </source>
</evidence>
<dbReference type="Proteomes" id="UP000011668">
    <property type="component" value="Unassembled WGS sequence"/>
</dbReference>
<dbReference type="InterPro" id="IPR015943">
    <property type="entry name" value="WD40/YVTN_repeat-like_dom_sf"/>
</dbReference>
<gene>
    <name evidence="2" type="ORF">AG1IA_09816</name>
</gene>
<dbReference type="InterPro" id="IPR036322">
    <property type="entry name" value="WD40_repeat_dom_sf"/>
</dbReference>
<feature type="repeat" description="WD" evidence="1">
    <location>
        <begin position="25"/>
        <end position="57"/>
    </location>
</feature>
<reference evidence="2 3" key="1">
    <citation type="journal article" date="2013" name="Nat. Commun.">
        <title>The evolution and pathogenic mechanisms of the rice sheath blight pathogen.</title>
        <authorList>
            <person name="Zheng A."/>
            <person name="Lin R."/>
            <person name="Xu L."/>
            <person name="Qin P."/>
            <person name="Tang C."/>
            <person name="Ai P."/>
            <person name="Zhang D."/>
            <person name="Liu Y."/>
            <person name="Sun Z."/>
            <person name="Feng H."/>
            <person name="Wang Y."/>
            <person name="Chen Y."/>
            <person name="Liang X."/>
            <person name="Fu R."/>
            <person name="Li Q."/>
            <person name="Zhang J."/>
            <person name="Yu X."/>
            <person name="Xie Z."/>
            <person name="Ding L."/>
            <person name="Guan P."/>
            <person name="Tang J."/>
            <person name="Liang Y."/>
            <person name="Wang S."/>
            <person name="Deng Q."/>
            <person name="Li S."/>
            <person name="Zhu J."/>
            <person name="Wang L."/>
            <person name="Liu H."/>
            <person name="Li P."/>
        </authorList>
    </citation>
    <scope>NUCLEOTIDE SEQUENCE [LARGE SCALE GENOMIC DNA]</scope>
    <source>
        <strain evidence="3">AG-1 IA</strain>
    </source>
</reference>
<dbReference type="Gene3D" id="2.130.10.10">
    <property type="entry name" value="YVTN repeat-like/Quinoprotein amine dehydrogenase"/>
    <property type="match status" value="1"/>
</dbReference>
<organism evidence="2 3">
    <name type="scientific">Thanatephorus cucumeris (strain AG1-IA)</name>
    <name type="common">Rice sheath blight fungus</name>
    <name type="synonym">Rhizoctonia solani</name>
    <dbReference type="NCBI Taxonomy" id="983506"/>
    <lineage>
        <taxon>Eukaryota</taxon>
        <taxon>Fungi</taxon>
        <taxon>Dikarya</taxon>
        <taxon>Basidiomycota</taxon>
        <taxon>Agaricomycotina</taxon>
        <taxon>Agaricomycetes</taxon>
        <taxon>Cantharellales</taxon>
        <taxon>Ceratobasidiaceae</taxon>
        <taxon>Rhizoctonia</taxon>
        <taxon>Rhizoctonia solani AG-1</taxon>
    </lineage>
</organism>
<comment type="caution">
    <text evidence="2">The sequence shown here is derived from an EMBL/GenBank/DDBJ whole genome shotgun (WGS) entry which is preliminary data.</text>
</comment>
<keyword evidence="1" id="KW-0853">WD repeat</keyword>
<dbReference type="InterPro" id="IPR001680">
    <property type="entry name" value="WD40_rpt"/>
</dbReference>
<keyword evidence="3" id="KW-1185">Reference proteome</keyword>
<dbReference type="SMART" id="SM00320">
    <property type="entry name" value="WD40"/>
    <property type="match status" value="1"/>
</dbReference>
<proteinExistence type="predicted"/>
<dbReference type="SUPFAM" id="SSF50978">
    <property type="entry name" value="WD40 repeat-like"/>
    <property type="match status" value="1"/>
</dbReference>
<dbReference type="OrthoDB" id="2615105at2759"/>
<dbReference type="Pfam" id="PF00400">
    <property type="entry name" value="WD40"/>
    <property type="match status" value="1"/>
</dbReference>
<accession>L8WIH3</accession>
<evidence type="ECO:0000313" key="3">
    <source>
        <dbReference type="Proteomes" id="UP000011668"/>
    </source>
</evidence>
<evidence type="ECO:0000256" key="1">
    <source>
        <dbReference type="PROSITE-ProRule" id="PRU00221"/>
    </source>
</evidence>
<dbReference type="PROSITE" id="PS50294">
    <property type="entry name" value="WD_REPEATS_REGION"/>
    <property type="match status" value="1"/>
</dbReference>
<name>L8WIH3_THACA</name>
<dbReference type="PROSITE" id="PS50082">
    <property type="entry name" value="WD_REPEATS_2"/>
    <property type="match status" value="1"/>
</dbReference>
<dbReference type="EMBL" id="AFRT01004154">
    <property type="protein sequence ID" value="ELU36154.1"/>
    <property type="molecule type" value="Genomic_DNA"/>
</dbReference>
<dbReference type="HOGENOM" id="CLU_2998095_0_0_1"/>
<protein>
    <submittedName>
        <fullName evidence="2">WD40 domain-containing protein</fullName>
    </submittedName>
</protein>
<sequence>MGCEHWPTSDPTVPRGCATTLVAPIDAHEGLVLSVEFSQDGKRLVSGSDDKSVRIWD</sequence>
<dbReference type="AlphaFoldDB" id="L8WIH3"/>